<feature type="non-terminal residue" evidence="2">
    <location>
        <position position="84"/>
    </location>
</feature>
<name>A0AAN8FA73_TRICO</name>
<dbReference type="AlphaFoldDB" id="A0AAN8FA73"/>
<keyword evidence="3" id="KW-1185">Reference proteome</keyword>
<evidence type="ECO:0000256" key="1">
    <source>
        <dbReference type="SAM" id="MobiDB-lite"/>
    </source>
</evidence>
<feature type="non-terminal residue" evidence="2">
    <location>
        <position position="1"/>
    </location>
</feature>
<feature type="compositionally biased region" description="Basic and acidic residues" evidence="1">
    <location>
        <begin position="47"/>
        <end position="56"/>
    </location>
</feature>
<comment type="caution">
    <text evidence="2">The sequence shown here is derived from an EMBL/GenBank/DDBJ whole genome shotgun (WGS) entry which is preliminary data.</text>
</comment>
<reference evidence="2 3" key="1">
    <citation type="submission" date="2019-10" db="EMBL/GenBank/DDBJ databases">
        <title>Assembly and Annotation for the nematode Trichostrongylus colubriformis.</title>
        <authorList>
            <person name="Martin J."/>
        </authorList>
    </citation>
    <scope>NUCLEOTIDE SEQUENCE [LARGE SCALE GENOMIC DNA]</scope>
    <source>
        <strain evidence="2">G859</strain>
        <tissue evidence="2">Whole worm</tissue>
    </source>
</reference>
<feature type="region of interest" description="Disordered" evidence="1">
    <location>
        <begin position="47"/>
        <end position="84"/>
    </location>
</feature>
<evidence type="ECO:0000313" key="3">
    <source>
        <dbReference type="Proteomes" id="UP001331761"/>
    </source>
</evidence>
<dbReference type="Proteomes" id="UP001331761">
    <property type="component" value="Unassembled WGS sequence"/>
</dbReference>
<feature type="compositionally biased region" description="Acidic residues" evidence="1">
    <location>
        <begin position="57"/>
        <end position="69"/>
    </location>
</feature>
<gene>
    <name evidence="2" type="ORF">GCK32_020857</name>
</gene>
<organism evidence="2 3">
    <name type="scientific">Trichostrongylus colubriformis</name>
    <name type="common">Black scour worm</name>
    <dbReference type="NCBI Taxonomy" id="6319"/>
    <lineage>
        <taxon>Eukaryota</taxon>
        <taxon>Metazoa</taxon>
        <taxon>Ecdysozoa</taxon>
        <taxon>Nematoda</taxon>
        <taxon>Chromadorea</taxon>
        <taxon>Rhabditida</taxon>
        <taxon>Rhabditina</taxon>
        <taxon>Rhabditomorpha</taxon>
        <taxon>Strongyloidea</taxon>
        <taxon>Trichostrongylidae</taxon>
        <taxon>Trichostrongylus</taxon>
    </lineage>
</organism>
<evidence type="ECO:0000313" key="2">
    <source>
        <dbReference type="EMBL" id="KAK5975906.1"/>
    </source>
</evidence>
<protein>
    <submittedName>
        <fullName evidence="2">Uncharacterized protein</fullName>
    </submittedName>
</protein>
<accession>A0AAN8FA73</accession>
<proteinExistence type="predicted"/>
<dbReference type="EMBL" id="WIXE01012455">
    <property type="protein sequence ID" value="KAK5975906.1"/>
    <property type="molecule type" value="Genomic_DNA"/>
</dbReference>
<sequence length="84" mass="9107">PFEVEGIFTPGCSGGLSTSLSLSQSSLYEKIDGGINKMLQHTDEELSFKNDARSGGDDDMDEEDDCDSDYDAKSGCRSQSFPEL</sequence>